<name>A0A158Q8J0_9BILA</name>
<dbReference type="InterPro" id="IPR001202">
    <property type="entry name" value="WW_dom"/>
</dbReference>
<evidence type="ECO:0000313" key="3">
    <source>
        <dbReference type="Proteomes" id="UP000050640"/>
    </source>
</evidence>
<protein>
    <submittedName>
        <fullName evidence="4">WW domain-containing protein</fullName>
    </submittedName>
</protein>
<dbReference type="WBParaSite" id="EEL_0000773801-mRNA-1">
    <property type="protein sequence ID" value="EEL_0000773801-mRNA-1"/>
    <property type="gene ID" value="EEL_0000773801"/>
</dbReference>
<dbReference type="Proteomes" id="UP000050640">
    <property type="component" value="Unplaced"/>
</dbReference>
<proteinExistence type="predicted"/>
<dbReference type="PROSITE" id="PS50020">
    <property type="entry name" value="WW_DOMAIN_2"/>
    <property type="match status" value="1"/>
</dbReference>
<accession>A0A158Q8J0</accession>
<dbReference type="STRING" id="1147741.A0A158Q8J0"/>
<evidence type="ECO:0000259" key="2">
    <source>
        <dbReference type="PROSITE" id="PS50020"/>
    </source>
</evidence>
<reference evidence="4" key="1">
    <citation type="submission" date="2016-04" db="UniProtKB">
        <authorList>
            <consortium name="WormBaseParasite"/>
        </authorList>
    </citation>
    <scope>IDENTIFICATION</scope>
</reference>
<sequence>MPSVSIFFSHFQFDQAKMNDSRSTTEEGSINDDEHIYANVQEMEEESRRQGKPPIPSSTNEAIRNVGSGWYEYLTDAGRSYFYNHETGDCHWKPPRFQKPPVEVTGVLNGLSNQQGSSLLSEAESRNDISASCSESHSTVSTGCFAKMDDSTCGENSKSNAVWSTLSLRNKITEKRMSVQTIAQELQATGHLHSHKSNEEIGADMNFHLVPKIGGSEPCSSNYPNRLPSRNITHKSIKCGTLEKCEVCLLLSLEIFDPS</sequence>
<keyword evidence="3" id="KW-1185">Reference proteome</keyword>
<dbReference type="CDD" id="cd00201">
    <property type="entry name" value="WW"/>
    <property type="match status" value="1"/>
</dbReference>
<dbReference type="Pfam" id="PF00397">
    <property type="entry name" value="WW"/>
    <property type="match status" value="1"/>
</dbReference>
<evidence type="ECO:0000256" key="1">
    <source>
        <dbReference type="SAM" id="MobiDB-lite"/>
    </source>
</evidence>
<feature type="domain" description="WW" evidence="2">
    <location>
        <begin position="64"/>
        <end position="97"/>
    </location>
</feature>
<dbReference type="AlphaFoldDB" id="A0A158Q8J0"/>
<dbReference type="Gene3D" id="2.20.70.10">
    <property type="match status" value="1"/>
</dbReference>
<dbReference type="InterPro" id="IPR036020">
    <property type="entry name" value="WW_dom_sf"/>
</dbReference>
<evidence type="ECO:0000313" key="4">
    <source>
        <dbReference type="WBParaSite" id="EEL_0000773801-mRNA-1"/>
    </source>
</evidence>
<organism evidence="3 4">
    <name type="scientific">Elaeophora elaphi</name>
    <dbReference type="NCBI Taxonomy" id="1147741"/>
    <lineage>
        <taxon>Eukaryota</taxon>
        <taxon>Metazoa</taxon>
        <taxon>Ecdysozoa</taxon>
        <taxon>Nematoda</taxon>
        <taxon>Chromadorea</taxon>
        <taxon>Rhabditida</taxon>
        <taxon>Spirurina</taxon>
        <taxon>Spiruromorpha</taxon>
        <taxon>Filarioidea</taxon>
        <taxon>Onchocercidae</taxon>
        <taxon>Elaeophora</taxon>
    </lineage>
</organism>
<dbReference type="SUPFAM" id="SSF51045">
    <property type="entry name" value="WW domain"/>
    <property type="match status" value="1"/>
</dbReference>
<feature type="region of interest" description="Disordered" evidence="1">
    <location>
        <begin position="42"/>
        <end position="62"/>
    </location>
</feature>
<dbReference type="SMART" id="SM00456">
    <property type="entry name" value="WW"/>
    <property type="match status" value="1"/>
</dbReference>